<name>A0AAV2SND9_MEGNR</name>
<reference evidence="3 4" key="1">
    <citation type="submission" date="2024-05" db="EMBL/GenBank/DDBJ databases">
        <authorList>
            <person name="Wallberg A."/>
        </authorList>
    </citation>
    <scope>NUCLEOTIDE SEQUENCE [LARGE SCALE GENOMIC DNA]</scope>
</reference>
<keyword evidence="2" id="KW-0472">Membrane</keyword>
<evidence type="ECO:0000313" key="3">
    <source>
        <dbReference type="EMBL" id="CAL4227223.1"/>
    </source>
</evidence>
<evidence type="ECO:0000256" key="1">
    <source>
        <dbReference type="SAM" id="MobiDB-lite"/>
    </source>
</evidence>
<keyword evidence="4" id="KW-1185">Reference proteome</keyword>
<proteinExistence type="predicted"/>
<dbReference type="Proteomes" id="UP001497623">
    <property type="component" value="Unassembled WGS sequence"/>
</dbReference>
<gene>
    <name evidence="3" type="ORF">MNOR_LOCUS39527</name>
</gene>
<dbReference type="EMBL" id="CAXKWB010104249">
    <property type="protein sequence ID" value="CAL4227223.1"/>
    <property type="molecule type" value="Genomic_DNA"/>
</dbReference>
<accession>A0AAV2SND9</accession>
<protein>
    <submittedName>
        <fullName evidence="3">Uncharacterized protein</fullName>
    </submittedName>
</protein>
<keyword evidence="2" id="KW-0812">Transmembrane</keyword>
<dbReference type="InterPro" id="IPR013783">
    <property type="entry name" value="Ig-like_fold"/>
</dbReference>
<feature type="non-terminal residue" evidence="3">
    <location>
        <position position="739"/>
    </location>
</feature>
<dbReference type="AlphaFoldDB" id="A0AAV2SND9"/>
<feature type="compositionally biased region" description="Low complexity" evidence="1">
    <location>
        <begin position="592"/>
        <end position="607"/>
    </location>
</feature>
<feature type="compositionally biased region" description="Polar residues" evidence="1">
    <location>
        <begin position="545"/>
        <end position="554"/>
    </location>
</feature>
<feature type="transmembrane region" description="Helical" evidence="2">
    <location>
        <begin position="462"/>
        <end position="487"/>
    </location>
</feature>
<comment type="caution">
    <text evidence="3">The sequence shown here is derived from an EMBL/GenBank/DDBJ whole genome shotgun (WGS) entry which is preliminary data.</text>
</comment>
<sequence>MQVLSESTNGAMYTVIDNPSKRDSKLNMMMGLMDSLFTAIRHSVPSTPMIIYKETHYGGVTTVASGKFMIDDSLSNEARLAVYYSDLSYVGNTIKLTTPSGIIMSDINIQAEDGDANVIFVQIPSAERGEWQYQVENYADSQHGLHIQVTAGTSKARQTTLRVWTSFPNNSNNGSTTSTPIIIFAEVKEDGLPVLNARVIARLDRLDVNEDDLNYEPIIINLLDNGIGDTDITGDDGIYSRYLPNSLISHSGHYELSVVADDNNGIAASPVMTLHVMDQDKVCCSNSIQYNRVVFLKPFQRSVVYGVFNLTKSDSDSIPPSRITDLKAIVNTENYEVSLKWTAPGDDYDMGQAHHYEVVIADSWNLAKVFEGEKIMVITDPLPVSTEQCFTAELEKYDKNLYIAICAVDESGNRADISNIVSIWIPSPPTTLPPTTVVEESLILKLDSSNQNYSDAFYIEDMAIIIGSLAGCLVILLILACFILIHVNYRRRQQQRKENNVQDSNITNIYIKTKPSLIHQQEKIDIVSENSKQDDSFLKKKKSSQARNSYSASTLLREHERRFSTSSTPQEDGSESSERCQSISESTETESCHMSHSGSKASSSIHSDPPAYQTNYVGDVYPSYPYPYQTSYGIDLKTNHSHMPVSPRFSHASTAMTSENFNPKDLYGFAGELLEYVENSQIPYLTTQNLESFHQHPIPGSPKIPPPVAPKPNKAIRHAVVAAAIANGNQTHNRNVTLV</sequence>
<dbReference type="Gene3D" id="2.60.40.10">
    <property type="entry name" value="Immunoglobulins"/>
    <property type="match status" value="1"/>
</dbReference>
<evidence type="ECO:0000256" key="2">
    <source>
        <dbReference type="SAM" id="Phobius"/>
    </source>
</evidence>
<keyword evidence="2" id="KW-1133">Transmembrane helix</keyword>
<feature type="region of interest" description="Disordered" evidence="1">
    <location>
        <begin position="535"/>
        <end position="610"/>
    </location>
</feature>
<organism evidence="3 4">
    <name type="scientific">Meganyctiphanes norvegica</name>
    <name type="common">Northern krill</name>
    <name type="synonym">Thysanopoda norvegica</name>
    <dbReference type="NCBI Taxonomy" id="48144"/>
    <lineage>
        <taxon>Eukaryota</taxon>
        <taxon>Metazoa</taxon>
        <taxon>Ecdysozoa</taxon>
        <taxon>Arthropoda</taxon>
        <taxon>Crustacea</taxon>
        <taxon>Multicrustacea</taxon>
        <taxon>Malacostraca</taxon>
        <taxon>Eumalacostraca</taxon>
        <taxon>Eucarida</taxon>
        <taxon>Euphausiacea</taxon>
        <taxon>Euphausiidae</taxon>
        <taxon>Meganyctiphanes</taxon>
    </lineage>
</organism>
<evidence type="ECO:0000313" key="4">
    <source>
        <dbReference type="Proteomes" id="UP001497623"/>
    </source>
</evidence>